<proteinExistence type="predicted"/>
<evidence type="ECO:0000313" key="2">
    <source>
        <dbReference type="Proteomes" id="UP000287651"/>
    </source>
</evidence>
<name>A0A426XUQ7_ENSVE</name>
<protein>
    <submittedName>
        <fullName evidence="1">Uncharacterized protein</fullName>
    </submittedName>
</protein>
<dbReference type="EMBL" id="AMZH03017292">
    <property type="protein sequence ID" value="RRT43219.1"/>
    <property type="molecule type" value="Genomic_DNA"/>
</dbReference>
<feature type="non-terminal residue" evidence="1">
    <location>
        <position position="1"/>
    </location>
</feature>
<accession>A0A426XUQ7</accession>
<dbReference type="AlphaFoldDB" id="A0A426XUQ7"/>
<evidence type="ECO:0000313" key="1">
    <source>
        <dbReference type="EMBL" id="RRT43219.1"/>
    </source>
</evidence>
<sequence>EFRSVFCAPSQNFKILVIPNALAHGKSYEHGFAKKKAMVINYAQSLILISFSCTISEFENTSHSKCTMGSCTSMVSQKNGMVINLEQSCAQSRVLISFLCTISEFQNTCRSQCISPWKFV</sequence>
<dbReference type="Proteomes" id="UP000287651">
    <property type="component" value="Unassembled WGS sequence"/>
</dbReference>
<reference evidence="1 2" key="1">
    <citation type="journal article" date="2014" name="Agronomy (Basel)">
        <title>A Draft Genome Sequence for Ensete ventricosum, the Drought-Tolerant Tree Against Hunger.</title>
        <authorList>
            <person name="Harrison J."/>
            <person name="Moore K.A."/>
            <person name="Paszkiewicz K."/>
            <person name="Jones T."/>
            <person name="Grant M."/>
            <person name="Ambacheew D."/>
            <person name="Muzemil S."/>
            <person name="Studholme D.J."/>
        </authorList>
    </citation>
    <scope>NUCLEOTIDE SEQUENCE [LARGE SCALE GENOMIC DNA]</scope>
</reference>
<comment type="caution">
    <text evidence="1">The sequence shown here is derived from an EMBL/GenBank/DDBJ whole genome shotgun (WGS) entry which is preliminary data.</text>
</comment>
<organism evidence="1 2">
    <name type="scientific">Ensete ventricosum</name>
    <name type="common">Abyssinian banana</name>
    <name type="synonym">Musa ensete</name>
    <dbReference type="NCBI Taxonomy" id="4639"/>
    <lineage>
        <taxon>Eukaryota</taxon>
        <taxon>Viridiplantae</taxon>
        <taxon>Streptophyta</taxon>
        <taxon>Embryophyta</taxon>
        <taxon>Tracheophyta</taxon>
        <taxon>Spermatophyta</taxon>
        <taxon>Magnoliopsida</taxon>
        <taxon>Liliopsida</taxon>
        <taxon>Zingiberales</taxon>
        <taxon>Musaceae</taxon>
        <taxon>Ensete</taxon>
    </lineage>
</organism>
<gene>
    <name evidence="1" type="ORF">B296_00042108</name>
</gene>